<evidence type="ECO:0000313" key="2">
    <source>
        <dbReference type="EMBL" id="MPM89198.1"/>
    </source>
</evidence>
<dbReference type="InterPro" id="IPR005135">
    <property type="entry name" value="Endo/exonuclease/phosphatase"/>
</dbReference>
<evidence type="ECO:0000259" key="1">
    <source>
        <dbReference type="Pfam" id="PF03372"/>
    </source>
</evidence>
<dbReference type="PANTHER" id="PTHR14859">
    <property type="entry name" value="CALCOFLUOR WHITE HYPERSENSITIVE PROTEIN PRECURSOR"/>
    <property type="match status" value="1"/>
</dbReference>
<proteinExistence type="predicted"/>
<name>A0A645DJH5_9ZZZZ</name>
<reference evidence="2" key="1">
    <citation type="submission" date="2019-08" db="EMBL/GenBank/DDBJ databases">
        <authorList>
            <person name="Kucharzyk K."/>
            <person name="Murdoch R.W."/>
            <person name="Higgins S."/>
            <person name="Loffler F."/>
        </authorList>
    </citation>
    <scope>NUCLEOTIDE SEQUENCE</scope>
</reference>
<dbReference type="EMBL" id="VSSQ01036668">
    <property type="protein sequence ID" value="MPM89198.1"/>
    <property type="molecule type" value="Genomic_DNA"/>
</dbReference>
<gene>
    <name evidence="2" type="ORF">SDC9_136306</name>
</gene>
<dbReference type="GO" id="GO:0003824">
    <property type="term" value="F:catalytic activity"/>
    <property type="evidence" value="ECO:0007669"/>
    <property type="project" value="InterPro"/>
</dbReference>
<dbReference type="AlphaFoldDB" id="A0A645DJH5"/>
<dbReference type="InterPro" id="IPR051916">
    <property type="entry name" value="GPI-anchor_lipid_remodeler"/>
</dbReference>
<dbReference type="Gene3D" id="3.60.10.10">
    <property type="entry name" value="Endonuclease/exonuclease/phosphatase"/>
    <property type="match status" value="1"/>
</dbReference>
<protein>
    <recommendedName>
        <fullName evidence="1">Endonuclease/exonuclease/phosphatase domain-containing protein</fullName>
    </recommendedName>
</protein>
<sequence>MHALFASAIDHAGGKYGVALLSKEKPLSVKRVPLPGSEEGRVLLIAEFDNFVAASTHFSLTQQDRVASAKIIIEEAARYNKPLLVGGDFNAQPGSETIELLNKNFKMLSDGVTFTFPANEPDRCIDYIFGRGFRAVRSQVVEEPVASDHRPLVVHVVAE</sequence>
<comment type="caution">
    <text evidence="2">The sequence shown here is derived from an EMBL/GenBank/DDBJ whole genome shotgun (WGS) entry which is preliminary data.</text>
</comment>
<dbReference type="Pfam" id="PF03372">
    <property type="entry name" value="Exo_endo_phos"/>
    <property type="match status" value="1"/>
</dbReference>
<dbReference type="SUPFAM" id="SSF56219">
    <property type="entry name" value="DNase I-like"/>
    <property type="match status" value="1"/>
</dbReference>
<dbReference type="PANTHER" id="PTHR14859:SF15">
    <property type="entry name" value="ENDONUCLEASE_EXONUCLEASE_PHOSPHATASE DOMAIN-CONTAINING PROTEIN"/>
    <property type="match status" value="1"/>
</dbReference>
<organism evidence="2">
    <name type="scientific">bioreactor metagenome</name>
    <dbReference type="NCBI Taxonomy" id="1076179"/>
    <lineage>
        <taxon>unclassified sequences</taxon>
        <taxon>metagenomes</taxon>
        <taxon>ecological metagenomes</taxon>
    </lineage>
</organism>
<dbReference type="InterPro" id="IPR036691">
    <property type="entry name" value="Endo/exonu/phosph_ase_sf"/>
</dbReference>
<feature type="domain" description="Endonuclease/exonuclease/phosphatase" evidence="1">
    <location>
        <begin position="12"/>
        <end position="149"/>
    </location>
</feature>
<dbReference type="GO" id="GO:0016020">
    <property type="term" value="C:membrane"/>
    <property type="evidence" value="ECO:0007669"/>
    <property type="project" value="GOC"/>
</dbReference>
<accession>A0A645DJH5</accession>
<dbReference type="GO" id="GO:0006506">
    <property type="term" value="P:GPI anchor biosynthetic process"/>
    <property type="evidence" value="ECO:0007669"/>
    <property type="project" value="TreeGrafter"/>
</dbReference>